<dbReference type="EMBL" id="JAATJH010000002">
    <property type="protein sequence ID" value="NJC26032.1"/>
    <property type="molecule type" value="Genomic_DNA"/>
</dbReference>
<feature type="chain" id="PRO_5045263969" description="SusD/RagB family nutrient-binding outer membrane lipoprotein" evidence="1">
    <location>
        <begin position="23"/>
        <end position="473"/>
    </location>
</feature>
<feature type="signal peptide" evidence="1">
    <location>
        <begin position="1"/>
        <end position="22"/>
    </location>
</feature>
<keyword evidence="1" id="KW-0732">Signal</keyword>
<evidence type="ECO:0008006" key="4">
    <source>
        <dbReference type="Google" id="ProtNLM"/>
    </source>
</evidence>
<reference evidence="2 3" key="1">
    <citation type="submission" date="2020-03" db="EMBL/GenBank/DDBJ databases">
        <title>Genomic Encyclopedia of Type Strains, Phase IV (KMG-IV): sequencing the most valuable type-strain genomes for metagenomic binning, comparative biology and taxonomic classification.</title>
        <authorList>
            <person name="Goeker M."/>
        </authorList>
    </citation>
    <scope>NUCLEOTIDE SEQUENCE [LARGE SCALE GENOMIC DNA]</scope>
    <source>
        <strain evidence="2 3">DSM 105096</strain>
    </source>
</reference>
<evidence type="ECO:0000256" key="1">
    <source>
        <dbReference type="SAM" id="SignalP"/>
    </source>
</evidence>
<evidence type="ECO:0000313" key="3">
    <source>
        <dbReference type="Proteomes" id="UP000770785"/>
    </source>
</evidence>
<dbReference type="Pfam" id="PF12771">
    <property type="entry name" value="SusD-like_2"/>
    <property type="match status" value="1"/>
</dbReference>
<name>A0ABX0X9Z0_9BACT</name>
<proteinExistence type="predicted"/>
<dbReference type="InterPro" id="IPR041662">
    <property type="entry name" value="SusD-like_2"/>
</dbReference>
<dbReference type="SUPFAM" id="SSF48452">
    <property type="entry name" value="TPR-like"/>
    <property type="match status" value="1"/>
</dbReference>
<keyword evidence="3" id="KW-1185">Reference proteome</keyword>
<organism evidence="2 3">
    <name type="scientific">Neolewinella antarctica</name>
    <dbReference type="NCBI Taxonomy" id="442734"/>
    <lineage>
        <taxon>Bacteria</taxon>
        <taxon>Pseudomonadati</taxon>
        <taxon>Bacteroidota</taxon>
        <taxon>Saprospiria</taxon>
        <taxon>Saprospirales</taxon>
        <taxon>Lewinellaceae</taxon>
        <taxon>Neolewinella</taxon>
    </lineage>
</organism>
<accession>A0ABX0X9Z0</accession>
<gene>
    <name evidence="2" type="ORF">GGR27_001531</name>
</gene>
<protein>
    <recommendedName>
        <fullName evidence="4">SusD/RagB family nutrient-binding outer membrane lipoprotein</fullName>
    </recommendedName>
</protein>
<dbReference type="Proteomes" id="UP000770785">
    <property type="component" value="Unassembled WGS sequence"/>
</dbReference>
<dbReference type="Gene3D" id="1.25.40.390">
    <property type="match status" value="1"/>
</dbReference>
<dbReference type="RefSeq" id="WP_168036794.1">
    <property type="nucleotide sequence ID" value="NZ_JAATJH010000002.1"/>
</dbReference>
<sequence length="473" mass="51600">MNYSIAKVVALFTLLLCSVACSEDYLNVNDNPNFATRPPLDGLLANASTQTGLNQFRVADGHVTNFVQYIASPNISSDTDIYLDVASGGAWSSLYGTMTDLYDLIRFGREQEAEGHVGIAQVLMAINLGLVVDNWGDAPYSDAFTGTTIRPTYDSAEELYATIFTLLDEGEANLLAFDGTPGIRVGADFIYGTTNGDEVEPWLRAIASLRARYLNHLSETDAYDPVAVLAAVDTGFTSNTDNASLTIFEVRNPWAGVAIANAALFLGGWLSDQFVDALNGDTYGTFDPRLPLITDTTSFGDYRGTVNGAGRTGTGTDATETYLSASLGPADVNAPVIIMSYAELKFIEAEAAFRTSDQDRADAAFRSGIRASMDEYGVSAADRDAFITAAYGAEDDDVDLDDIFREKYTALFLNPETWVDARRYDYQYQDFDLAENAALSTFPVRLQYPNSELDRNRINAPTVTLLDPIFWDE</sequence>
<dbReference type="InterPro" id="IPR011990">
    <property type="entry name" value="TPR-like_helical_dom_sf"/>
</dbReference>
<comment type="caution">
    <text evidence="2">The sequence shown here is derived from an EMBL/GenBank/DDBJ whole genome shotgun (WGS) entry which is preliminary data.</text>
</comment>
<evidence type="ECO:0000313" key="2">
    <source>
        <dbReference type="EMBL" id="NJC26032.1"/>
    </source>
</evidence>